<keyword evidence="1" id="KW-0472">Membrane</keyword>
<dbReference type="AlphaFoldDB" id="J9FT20"/>
<organism evidence="2">
    <name type="scientific">gut metagenome</name>
    <dbReference type="NCBI Taxonomy" id="749906"/>
    <lineage>
        <taxon>unclassified sequences</taxon>
        <taxon>metagenomes</taxon>
        <taxon>organismal metagenomes</taxon>
    </lineage>
</organism>
<feature type="transmembrane region" description="Helical" evidence="1">
    <location>
        <begin position="27"/>
        <end position="46"/>
    </location>
</feature>
<accession>J9FT20</accession>
<evidence type="ECO:0000313" key="2">
    <source>
        <dbReference type="EMBL" id="EJW97638.1"/>
    </source>
</evidence>
<proteinExistence type="predicted"/>
<reference evidence="2" key="1">
    <citation type="journal article" date="2012" name="PLoS ONE">
        <title>Gene sets for utilization of primary and secondary nutrition supplies in the distal gut of endangered iberian lynx.</title>
        <authorList>
            <person name="Alcaide M."/>
            <person name="Messina E."/>
            <person name="Richter M."/>
            <person name="Bargiela R."/>
            <person name="Peplies J."/>
            <person name="Huws S.A."/>
            <person name="Newbold C.J."/>
            <person name="Golyshin P.N."/>
            <person name="Simon M.A."/>
            <person name="Lopez G."/>
            <person name="Yakimov M.M."/>
            <person name="Ferrer M."/>
        </authorList>
    </citation>
    <scope>NUCLEOTIDE SEQUENCE</scope>
</reference>
<gene>
    <name evidence="2" type="ORF">EVA_14255</name>
</gene>
<sequence>MFHNHSSKIVQKYVFNINTNEKREKKVYNIPIFCLECEIICIFALVKNTFNNSIYGN</sequence>
<name>J9FT20_9ZZZZ</name>
<protein>
    <submittedName>
        <fullName evidence="2">Uncharacterized protein</fullName>
    </submittedName>
</protein>
<comment type="caution">
    <text evidence="2">The sequence shown here is derived from an EMBL/GenBank/DDBJ whole genome shotgun (WGS) entry which is preliminary data.</text>
</comment>
<evidence type="ECO:0000256" key="1">
    <source>
        <dbReference type="SAM" id="Phobius"/>
    </source>
</evidence>
<dbReference type="EMBL" id="AMCI01004659">
    <property type="protein sequence ID" value="EJW97638.1"/>
    <property type="molecule type" value="Genomic_DNA"/>
</dbReference>
<keyword evidence="1" id="KW-0812">Transmembrane</keyword>
<keyword evidence="1" id="KW-1133">Transmembrane helix</keyword>